<name>A0ABR4FC32_9PEZI</name>
<dbReference type="EMBL" id="JBAWTH010000004">
    <property type="protein sequence ID" value="KAL2292247.1"/>
    <property type="molecule type" value="Genomic_DNA"/>
</dbReference>
<accession>A0ABR4FC32</accession>
<feature type="chain" id="PRO_5047011913" description="Secreted protein" evidence="2">
    <location>
        <begin position="17"/>
        <end position="82"/>
    </location>
</feature>
<evidence type="ECO:0000256" key="2">
    <source>
        <dbReference type="SAM" id="SignalP"/>
    </source>
</evidence>
<sequence>MLFRAQAASGPKLVLAYLFAGGTLRLVLPCCAPEIGVQLLDISRSRGPQAAVCRRVAHYHPNRQHESNESERGRFKKPSVIM</sequence>
<evidence type="ECO:0000256" key="1">
    <source>
        <dbReference type="SAM" id="MobiDB-lite"/>
    </source>
</evidence>
<comment type="caution">
    <text evidence="3">The sequence shown here is derived from an EMBL/GenBank/DDBJ whole genome shotgun (WGS) entry which is preliminary data.</text>
</comment>
<keyword evidence="4" id="KW-1185">Reference proteome</keyword>
<dbReference type="Proteomes" id="UP001600888">
    <property type="component" value="Unassembled WGS sequence"/>
</dbReference>
<reference evidence="3 4" key="1">
    <citation type="submission" date="2024-03" db="EMBL/GenBank/DDBJ databases">
        <title>A high-quality draft genome sequence of Diaporthe vaccinii, a causative agent of upright dieback and viscid rot disease in cranberry plants.</title>
        <authorList>
            <person name="Sarrasin M."/>
            <person name="Lang B.F."/>
            <person name="Burger G."/>
        </authorList>
    </citation>
    <scope>NUCLEOTIDE SEQUENCE [LARGE SCALE GENOMIC DNA]</scope>
    <source>
        <strain evidence="3 4">IS7</strain>
    </source>
</reference>
<feature type="compositionally biased region" description="Basic and acidic residues" evidence="1">
    <location>
        <begin position="63"/>
        <end position="73"/>
    </location>
</feature>
<gene>
    <name evidence="3" type="ORF">FJTKL_10859</name>
</gene>
<evidence type="ECO:0008006" key="5">
    <source>
        <dbReference type="Google" id="ProtNLM"/>
    </source>
</evidence>
<feature type="signal peptide" evidence="2">
    <location>
        <begin position="1"/>
        <end position="16"/>
    </location>
</feature>
<evidence type="ECO:0000313" key="4">
    <source>
        <dbReference type="Proteomes" id="UP001600888"/>
    </source>
</evidence>
<organism evidence="3 4">
    <name type="scientific">Diaporthe vaccinii</name>
    <dbReference type="NCBI Taxonomy" id="105482"/>
    <lineage>
        <taxon>Eukaryota</taxon>
        <taxon>Fungi</taxon>
        <taxon>Dikarya</taxon>
        <taxon>Ascomycota</taxon>
        <taxon>Pezizomycotina</taxon>
        <taxon>Sordariomycetes</taxon>
        <taxon>Sordariomycetidae</taxon>
        <taxon>Diaporthales</taxon>
        <taxon>Diaporthaceae</taxon>
        <taxon>Diaporthe</taxon>
        <taxon>Diaporthe eres species complex</taxon>
    </lineage>
</organism>
<proteinExistence type="predicted"/>
<feature type="region of interest" description="Disordered" evidence="1">
    <location>
        <begin position="62"/>
        <end position="82"/>
    </location>
</feature>
<evidence type="ECO:0000313" key="3">
    <source>
        <dbReference type="EMBL" id="KAL2292247.1"/>
    </source>
</evidence>
<keyword evidence="2" id="KW-0732">Signal</keyword>
<protein>
    <recommendedName>
        <fullName evidence="5">Secreted protein</fullName>
    </recommendedName>
</protein>